<reference evidence="3" key="2">
    <citation type="submission" date="2020-06" db="EMBL/GenBank/DDBJ databases">
        <authorList>
            <person name="Sheffer M."/>
        </authorList>
    </citation>
    <scope>NUCLEOTIDE SEQUENCE</scope>
</reference>
<gene>
    <name evidence="3" type="ORF">HNY73_021572</name>
</gene>
<dbReference type="EMBL" id="JABXBU010002231">
    <property type="protein sequence ID" value="KAF8763384.1"/>
    <property type="molecule type" value="Genomic_DNA"/>
</dbReference>
<reference evidence="3" key="1">
    <citation type="journal article" date="2020" name="bioRxiv">
        <title>Chromosome-level reference genome of the European wasp spider Argiope bruennichi: a resource for studies on range expansion and evolutionary adaptation.</title>
        <authorList>
            <person name="Sheffer M.M."/>
            <person name="Hoppe A."/>
            <person name="Krehenwinkel H."/>
            <person name="Uhl G."/>
            <person name="Kuss A.W."/>
            <person name="Jensen L."/>
            <person name="Jensen C."/>
            <person name="Gillespie R.G."/>
            <person name="Hoff K.J."/>
            <person name="Prost S."/>
        </authorList>
    </citation>
    <scope>NUCLEOTIDE SEQUENCE</scope>
</reference>
<sequence length="449" mass="49704">MVKNSKTLLENYKTEAAELRNHIDEFKKVLEGIHNESFGLQKYMDRAPRVSGSQEDYSIDIIGPIGGEIPEYDLLAETLPLRYPRLRRRPLSPVSPLLSDESSVEEQPLPMGGLGVIRLDDSDEWQAVGGGSPTQQDRGAPTRAQLRFVNGQWIEVVERTPLATQQFEPQRGADLMGPVRLDQASWAPIGGRVSPVSQVQSPREPFRPTGPMRFIDGQWVPITSPQRLSPPRLHSTPRQISPGRSHIPVSLGISSPGLDVSSIRAPSPIRSPIRLDVPMRLTTPRAGTAHRFGVPSMVPARAMTPPRLIVPGARPTAMRRGTPPRPRIPTRQPMIQRGRIPQRTGFPTAARGGIPQRMGISSMRSTAITPSPAGGLMSRVMLFSPQQLGPIPLDIDVTPQDIYPLSGEVELLSEVDGDTLQPVIPEMQNIRRERRVRRPRQQFIPRTGF</sequence>
<comment type="caution">
    <text evidence="3">The sequence shown here is derived from an EMBL/GenBank/DDBJ whole genome shotgun (WGS) entry which is preliminary data.</text>
</comment>
<organism evidence="3 4">
    <name type="scientific">Argiope bruennichi</name>
    <name type="common">Wasp spider</name>
    <name type="synonym">Aranea bruennichi</name>
    <dbReference type="NCBI Taxonomy" id="94029"/>
    <lineage>
        <taxon>Eukaryota</taxon>
        <taxon>Metazoa</taxon>
        <taxon>Ecdysozoa</taxon>
        <taxon>Arthropoda</taxon>
        <taxon>Chelicerata</taxon>
        <taxon>Arachnida</taxon>
        <taxon>Araneae</taxon>
        <taxon>Araneomorphae</taxon>
        <taxon>Entelegynae</taxon>
        <taxon>Araneoidea</taxon>
        <taxon>Araneidae</taxon>
        <taxon>Argiope</taxon>
    </lineage>
</organism>
<protein>
    <submittedName>
        <fullName evidence="3">Uncharacterized protein</fullName>
    </submittedName>
</protein>
<accession>A0A8T0E268</accession>
<evidence type="ECO:0000313" key="4">
    <source>
        <dbReference type="Proteomes" id="UP000807504"/>
    </source>
</evidence>
<dbReference type="AlphaFoldDB" id="A0A8T0E268"/>
<evidence type="ECO:0000313" key="3">
    <source>
        <dbReference type="EMBL" id="KAF8763384.1"/>
    </source>
</evidence>
<evidence type="ECO:0000256" key="1">
    <source>
        <dbReference type="SAM" id="Coils"/>
    </source>
</evidence>
<feature type="region of interest" description="Disordered" evidence="2">
    <location>
        <begin position="192"/>
        <end position="246"/>
    </location>
</feature>
<feature type="region of interest" description="Disordered" evidence="2">
    <location>
        <begin position="307"/>
        <end position="331"/>
    </location>
</feature>
<keyword evidence="1" id="KW-0175">Coiled coil</keyword>
<proteinExistence type="predicted"/>
<dbReference type="Proteomes" id="UP000807504">
    <property type="component" value="Unassembled WGS sequence"/>
</dbReference>
<feature type="coiled-coil region" evidence="1">
    <location>
        <begin position="2"/>
        <end position="36"/>
    </location>
</feature>
<keyword evidence="4" id="KW-1185">Reference proteome</keyword>
<name>A0A8T0E268_ARGBR</name>
<evidence type="ECO:0000256" key="2">
    <source>
        <dbReference type="SAM" id="MobiDB-lite"/>
    </source>
</evidence>